<dbReference type="InterPro" id="IPR036390">
    <property type="entry name" value="WH_DNA-bd_sf"/>
</dbReference>
<dbReference type="InterPro" id="IPR036388">
    <property type="entry name" value="WH-like_DNA-bd_sf"/>
</dbReference>
<dbReference type="Pfam" id="PF21715">
    <property type="entry name" value="CggR_N"/>
    <property type="match status" value="1"/>
</dbReference>
<reference evidence="7 8" key="1">
    <citation type="submission" date="2014-09" db="EMBL/GenBank/DDBJ databases">
        <authorList>
            <person name="Urmite Genomes Urmite Genomes"/>
        </authorList>
    </citation>
    <scope>NUCLEOTIDE SEQUENCE [LARGE SCALE GENOMIC DNA]</scope>
    <source>
        <strain evidence="7 8">ES2</strain>
    </source>
</reference>
<keyword evidence="3" id="KW-0238">DNA-binding</keyword>
<evidence type="ECO:0000313" key="7">
    <source>
        <dbReference type="EMBL" id="CEG23437.1"/>
    </source>
</evidence>
<keyword evidence="4" id="KW-0804">Transcription</keyword>
<dbReference type="PANTHER" id="PTHR34294:SF5">
    <property type="entry name" value="CENTRAL GLYCOLYTIC GENES REGULATOR"/>
    <property type="match status" value="1"/>
</dbReference>
<dbReference type="InterPro" id="IPR007324">
    <property type="entry name" value="Sugar-bd_dom_put"/>
</dbReference>
<name>A0A098ENS5_9BACL</name>
<evidence type="ECO:0000313" key="8">
    <source>
        <dbReference type="Proteomes" id="UP000043699"/>
    </source>
</evidence>
<dbReference type="SUPFAM" id="SSF100950">
    <property type="entry name" value="NagB/RpiA/CoA transferase-like"/>
    <property type="match status" value="1"/>
</dbReference>
<evidence type="ECO:0000259" key="6">
    <source>
        <dbReference type="Pfam" id="PF21715"/>
    </source>
</evidence>
<dbReference type="Gene3D" id="1.10.10.10">
    <property type="entry name" value="Winged helix-like DNA-binding domain superfamily/Winged helix DNA-binding domain"/>
    <property type="match status" value="1"/>
</dbReference>
<dbReference type="EMBL" id="CCXS01000001">
    <property type="protein sequence ID" value="CEG23437.1"/>
    <property type="molecule type" value="Genomic_DNA"/>
</dbReference>
<dbReference type="RefSeq" id="WP_052652232.1">
    <property type="nucleotide sequence ID" value="NZ_CCXS01000001.1"/>
</dbReference>
<evidence type="ECO:0000259" key="5">
    <source>
        <dbReference type="Pfam" id="PF04198"/>
    </source>
</evidence>
<dbReference type="Gene3D" id="3.40.50.1360">
    <property type="match status" value="1"/>
</dbReference>
<evidence type="ECO:0000256" key="4">
    <source>
        <dbReference type="ARBA" id="ARBA00023163"/>
    </source>
</evidence>
<protein>
    <submittedName>
        <fullName evidence="7">Central glycolytic genes regulator</fullName>
    </submittedName>
</protein>
<feature type="domain" description="CggR N-terminal DNA binding" evidence="6">
    <location>
        <begin position="19"/>
        <end position="88"/>
    </location>
</feature>
<gene>
    <name evidence="7" type="primary">cggR</name>
    <name evidence="7" type="ORF">BN1080_02414</name>
</gene>
<comment type="similarity">
    <text evidence="1">Belongs to the SorC transcriptional regulatory family.</text>
</comment>
<evidence type="ECO:0000256" key="2">
    <source>
        <dbReference type="ARBA" id="ARBA00023015"/>
    </source>
</evidence>
<dbReference type="SUPFAM" id="SSF46785">
    <property type="entry name" value="Winged helix' DNA-binding domain"/>
    <property type="match status" value="1"/>
</dbReference>
<dbReference type="Pfam" id="PF04198">
    <property type="entry name" value="Sugar-bind"/>
    <property type="match status" value="1"/>
</dbReference>
<organism evidence="7 8">
    <name type="scientific">Planococcus massiliensis</name>
    <dbReference type="NCBI Taxonomy" id="1499687"/>
    <lineage>
        <taxon>Bacteria</taxon>
        <taxon>Bacillati</taxon>
        <taxon>Bacillota</taxon>
        <taxon>Bacilli</taxon>
        <taxon>Bacillales</taxon>
        <taxon>Caryophanaceae</taxon>
        <taxon>Planococcus</taxon>
    </lineage>
</organism>
<dbReference type="Proteomes" id="UP000043699">
    <property type="component" value="Unassembled WGS sequence"/>
</dbReference>
<dbReference type="InterPro" id="IPR037171">
    <property type="entry name" value="NagB/RpiA_transferase-like"/>
</dbReference>
<proteinExistence type="inferred from homology"/>
<dbReference type="GO" id="GO:0003677">
    <property type="term" value="F:DNA binding"/>
    <property type="evidence" value="ECO:0007669"/>
    <property type="project" value="UniProtKB-KW"/>
</dbReference>
<accession>A0A098ENS5</accession>
<evidence type="ECO:0000256" key="1">
    <source>
        <dbReference type="ARBA" id="ARBA00010466"/>
    </source>
</evidence>
<sequence length="347" mass="38459">MDPLTEAKKKLMPEMTDLLTKRYQILQTIQMEEPIGRRTLSELAGMTERDIRKETDLLRGQQLIEAKTAGMAISPQGIEVLEALKEFMREMSGLSNMEKQLKAILGISQVLILPQDSDDIPAVKTKIGKEAARLLEMKFPLHKKIAVTGGSTMAAISKEISSDKRDRSLQFIAARGGLGEDVLHQANTIASLFAEKTGGAVKTLYLPDHLSAEAYEMMMREPVIKEMMDLYDETDVVVHGIGNAEEIALHRKSSPEEVEMIRKGGAVSEAFGYYFDNEGNVVYRIRTAGIQMEQVQKAKAILAVAGGRSKAKAILSYFNIAPRQTVLVTDEGAARKIIELTTKQEEF</sequence>
<evidence type="ECO:0000256" key="3">
    <source>
        <dbReference type="ARBA" id="ARBA00023125"/>
    </source>
</evidence>
<dbReference type="OrthoDB" id="9793820at2"/>
<dbReference type="PANTHER" id="PTHR34294">
    <property type="entry name" value="TRANSCRIPTIONAL REGULATOR-RELATED"/>
    <property type="match status" value="1"/>
</dbReference>
<dbReference type="AlphaFoldDB" id="A0A098ENS5"/>
<dbReference type="InterPro" id="IPR048715">
    <property type="entry name" value="CggR_N"/>
</dbReference>
<feature type="domain" description="Sugar-binding" evidence="5">
    <location>
        <begin position="91"/>
        <end position="338"/>
    </location>
</feature>
<dbReference type="GO" id="GO:0030246">
    <property type="term" value="F:carbohydrate binding"/>
    <property type="evidence" value="ECO:0007669"/>
    <property type="project" value="InterPro"/>
</dbReference>
<dbReference type="InterPro" id="IPR051054">
    <property type="entry name" value="SorC_transcr_regulators"/>
</dbReference>
<dbReference type="STRING" id="1499687.BN1080_02414"/>
<keyword evidence="2" id="KW-0805">Transcription regulation</keyword>
<keyword evidence="8" id="KW-1185">Reference proteome</keyword>